<evidence type="ECO:0000313" key="4">
    <source>
        <dbReference type="EMBL" id="MST74089.1"/>
    </source>
</evidence>
<feature type="region of interest" description="Disordered" evidence="1">
    <location>
        <begin position="141"/>
        <end position="198"/>
    </location>
</feature>
<evidence type="ECO:0000256" key="1">
    <source>
        <dbReference type="SAM" id="MobiDB-lite"/>
    </source>
</evidence>
<keyword evidence="2" id="KW-0732">Signal</keyword>
<dbReference type="AlphaFoldDB" id="A0A6L5YQ74"/>
<feature type="domain" description="Pesticidal crystal protein Cry22Aa Ig-like" evidence="3">
    <location>
        <begin position="242"/>
        <end position="313"/>
    </location>
</feature>
<feature type="compositionally biased region" description="Basic and acidic residues" evidence="1">
    <location>
        <begin position="141"/>
        <end position="186"/>
    </location>
</feature>
<dbReference type="Gene3D" id="2.60.40.10">
    <property type="entry name" value="Immunoglobulins"/>
    <property type="match status" value="1"/>
</dbReference>
<protein>
    <submittedName>
        <fullName evidence="4">DUF5011 domain-containing protein</fullName>
    </submittedName>
</protein>
<feature type="compositionally biased region" description="Low complexity" evidence="1">
    <location>
        <begin position="400"/>
        <end position="438"/>
    </location>
</feature>
<feature type="compositionally biased region" description="Low complexity" evidence="1">
    <location>
        <begin position="360"/>
        <end position="393"/>
    </location>
</feature>
<accession>A0A6L5YQ74</accession>
<evidence type="ECO:0000313" key="5">
    <source>
        <dbReference type="Proteomes" id="UP000474024"/>
    </source>
</evidence>
<dbReference type="PROSITE" id="PS51257">
    <property type="entry name" value="PROKAR_LIPOPROTEIN"/>
    <property type="match status" value="1"/>
</dbReference>
<feature type="region of interest" description="Disordered" evidence="1">
    <location>
        <begin position="321"/>
        <end position="451"/>
    </location>
</feature>
<dbReference type="RefSeq" id="WP_154428866.1">
    <property type="nucleotide sequence ID" value="NZ_VUNI01000003.1"/>
</dbReference>
<feature type="signal peptide" evidence="2">
    <location>
        <begin position="1"/>
        <end position="21"/>
    </location>
</feature>
<evidence type="ECO:0000256" key="2">
    <source>
        <dbReference type="SAM" id="SignalP"/>
    </source>
</evidence>
<comment type="caution">
    <text evidence="4">The sequence shown here is derived from an EMBL/GenBank/DDBJ whole genome shotgun (WGS) entry which is preliminary data.</text>
</comment>
<dbReference type="Proteomes" id="UP000474024">
    <property type="component" value="Unassembled WGS sequence"/>
</dbReference>
<dbReference type="Pfam" id="PF16403">
    <property type="entry name" value="Bact_surface_Ig-like"/>
    <property type="match status" value="1"/>
</dbReference>
<proteinExistence type="predicted"/>
<organism evidence="4 5">
    <name type="scientific">Roseburia porci</name>
    <dbReference type="NCBI Taxonomy" id="2605790"/>
    <lineage>
        <taxon>Bacteria</taxon>
        <taxon>Bacillati</taxon>
        <taxon>Bacillota</taxon>
        <taxon>Clostridia</taxon>
        <taxon>Lachnospirales</taxon>
        <taxon>Lachnospiraceae</taxon>
        <taxon>Roseburia</taxon>
    </lineage>
</organism>
<feature type="compositionally biased region" description="Basic and acidic residues" evidence="1">
    <location>
        <begin position="345"/>
        <end position="359"/>
    </location>
</feature>
<dbReference type="EMBL" id="VUNI01000003">
    <property type="protein sequence ID" value="MST74089.1"/>
    <property type="molecule type" value="Genomic_DNA"/>
</dbReference>
<dbReference type="InterPro" id="IPR013783">
    <property type="entry name" value="Ig-like_fold"/>
</dbReference>
<evidence type="ECO:0000259" key="3">
    <source>
        <dbReference type="Pfam" id="PF16403"/>
    </source>
</evidence>
<reference evidence="4 5" key="1">
    <citation type="submission" date="2019-08" db="EMBL/GenBank/DDBJ databases">
        <title>In-depth cultivation of the pig gut microbiome towards novel bacterial diversity and tailored functional studies.</title>
        <authorList>
            <person name="Wylensek D."/>
            <person name="Hitch T.C.A."/>
            <person name="Clavel T."/>
        </authorList>
    </citation>
    <scope>NUCLEOTIDE SEQUENCE [LARGE SCALE GENOMIC DNA]</scope>
    <source>
        <strain evidence="4 5">MUC/MUC-530-WT-4D</strain>
    </source>
</reference>
<keyword evidence="5" id="KW-1185">Reference proteome</keyword>
<gene>
    <name evidence="4" type="ORF">FYJ75_03430</name>
</gene>
<name>A0A6L5YQ74_9FIRM</name>
<dbReference type="InterPro" id="IPR032179">
    <property type="entry name" value="Cry22Aa_Ig-like"/>
</dbReference>
<sequence>MKKKLAIILITAMTVAGMTTGCGNKLALTDDSFTLELGDSPENHTASYVDVKDEKELNKISFDFSKVDTMKVGEYEAAASIGNTKKTFHIDVEDTTAPKAAAKAEIKTGVNMPVYAEDMIDSITELSGKVSVTFKDHAYTGEDPKEAEKKTEDTKATEAAESTEKAESTKKAEDTEAAKQTEESTEKTASNGAKEVVTPEIERAAVSYDAAGEYDNTMILSDASGNKSNVDVHIVVSNLPVINGATDMLVEKGASVDYMNGVSAVDGAGNDITAGVTVDSSKVDVNTPGDYEVTYTAVDADGLTGTATVKVTVAENIEETVNNTDTADGSASEKRVTTSSGTGKATDKKNEMNQKHVEEQQAAAEASAQAGNNSNGNGSSSSGKKNKNSASNAGNGGSSAGSASSSSGNGGESSAPAQEAPSQPSAPAQESAPSQGPATCDKGSATNGALNGDQKAHVDALVNQWRTSGGDDNTYSDMIGQYLLEQGIDCSYGGCESSRFLTGSWEEACSRQRESGGVYNSMYLSTNGEYQNGDLVCYFWQVDIY</sequence>
<feature type="chain" id="PRO_5038688720" evidence="2">
    <location>
        <begin position="22"/>
        <end position="545"/>
    </location>
</feature>